<proteinExistence type="predicted"/>
<dbReference type="RefSeq" id="WP_209531541.1">
    <property type="nucleotide sequence ID" value="NZ_JAEEGA010000018.1"/>
</dbReference>
<gene>
    <name evidence="3" type="ORF">I6N95_22125</name>
</gene>
<keyword evidence="2" id="KW-0732">Signal</keyword>
<reference evidence="3" key="1">
    <citation type="submission" date="2020-12" db="EMBL/GenBank/DDBJ databases">
        <title>Vagococcus allomyrinae sp. nov. and Enterococcus lavae sp. nov., isolated from the larvae of Allomyrina dichotoma.</title>
        <authorList>
            <person name="Lee S.D."/>
        </authorList>
    </citation>
    <scope>NUCLEOTIDE SEQUENCE</scope>
    <source>
        <strain evidence="3">BWB3-3</strain>
    </source>
</reference>
<evidence type="ECO:0000256" key="1">
    <source>
        <dbReference type="SAM" id="MobiDB-lite"/>
    </source>
</evidence>
<organism evidence="3 4">
    <name type="scientific">Vagococcus allomyrinae</name>
    <dbReference type="NCBI Taxonomy" id="2794353"/>
    <lineage>
        <taxon>Bacteria</taxon>
        <taxon>Bacillati</taxon>
        <taxon>Bacillota</taxon>
        <taxon>Bacilli</taxon>
        <taxon>Lactobacillales</taxon>
        <taxon>Enterococcaceae</taxon>
        <taxon>Vagococcus</taxon>
    </lineage>
</organism>
<evidence type="ECO:0008006" key="5">
    <source>
        <dbReference type="Google" id="ProtNLM"/>
    </source>
</evidence>
<dbReference type="Proteomes" id="UP000674938">
    <property type="component" value="Unassembled WGS sequence"/>
</dbReference>
<feature type="region of interest" description="Disordered" evidence="1">
    <location>
        <begin position="357"/>
        <end position="383"/>
    </location>
</feature>
<name>A0A940P9X8_9ENTE</name>
<evidence type="ECO:0000313" key="3">
    <source>
        <dbReference type="EMBL" id="MBP1043730.1"/>
    </source>
</evidence>
<dbReference type="EMBL" id="JAEEGA010000018">
    <property type="protein sequence ID" value="MBP1043730.1"/>
    <property type="molecule type" value="Genomic_DNA"/>
</dbReference>
<feature type="chain" id="PRO_5037487489" description="LPXTG cell wall anchor domain-containing protein" evidence="2">
    <location>
        <begin position="25"/>
        <end position="415"/>
    </location>
</feature>
<feature type="compositionally biased region" description="Basic and acidic residues" evidence="1">
    <location>
        <begin position="361"/>
        <end position="377"/>
    </location>
</feature>
<sequence length="415" mass="45628">MKKFRVICLFSVSLLIGFVPNTFATTEESSTPLVATPAETQVKDITAYFEIPNMENIAVDSEGDIKVKPLEGIEDTSGKILATVKDNDVITIDENGHWKALKEGKTTITLTYSYSESTMNELKSKYPNYEFSQREIATLVNVSVVNSIGAMLDITPKFIVDDLSDLKLNDTGVISVEPIEGVEVTGKFLAQSPANGVVSFDETGKWIALKPGTATIPILFEYSQDTMDRLEEKFPNTTFVTKEIAELAIFNVFDGAYALRAYVSNQDINAKVGDTGKFTIDPIGGIADLTGIYEISDPNGIIEVDKDGNWKALKSGKTVIGMNVRLTEESIARIRENNPFKKETPSTMEARSINVTVTDKTTNDDNTKANDQAKKELPQTSNDTDSRPLLLGIALIGLTLFKLYQKTFSKTDSIH</sequence>
<feature type="signal peptide" evidence="2">
    <location>
        <begin position="1"/>
        <end position="24"/>
    </location>
</feature>
<evidence type="ECO:0000256" key="2">
    <source>
        <dbReference type="SAM" id="SignalP"/>
    </source>
</evidence>
<evidence type="ECO:0000313" key="4">
    <source>
        <dbReference type="Proteomes" id="UP000674938"/>
    </source>
</evidence>
<comment type="caution">
    <text evidence="3">The sequence shown here is derived from an EMBL/GenBank/DDBJ whole genome shotgun (WGS) entry which is preliminary data.</text>
</comment>
<keyword evidence="4" id="KW-1185">Reference proteome</keyword>
<protein>
    <recommendedName>
        <fullName evidence="5">LPXTG cell wall anchor domain-containing protein</fullName>
    </recommendedName>
</protein>
<accession>A0A940P9X8</accession>
<dbReference type="AlphaFoldDB" id="A0A940P9X8"/>
<dbReference type="Gene3D" id="2.60.40.1080">
    <property type="match status" value="1"/>
</dbReference>